<evidence type="ECO:0000256" key="3">
    <source>
        <dbReference type="ARBA" id="ARBA00023136"/>
    </source>
</evidence>
<dbReference type="InterPro" id="IPR005311">
    <property type="entry name" value="PBP_dimer"/>
</dbReference>
<dbReference type="PANTHER" id="PTHR30627:SF1">
    <property type="entry name" value="PEPTIDOGLYCAN D,D-TRANSPEPTIDASE FTSI"/>
    <property type="match status" value="1"/>
</dbReference>
<dbReference type="GO" id="GO:0071555">
    <property type="term" value="P:cell wall organization"/>
    <property type="evidence" value="ECO:0007669"/>
    <property type="project" value="TreeGrafter"/>
</dbReference>
<protein>
    <submittedName>
        <fullName evidence="6">Penicillin-binding protein</fullName>
    </submittedName>
</protein>
<dbReference type="SUPFAM" id="SSF54184">
    <property type="entry name" value="Penicillin-binding protein 2x (pbp-2x), c-terminal domain"/>
    <property type="match status" value="1"/>
</dbReference>
<gene>
    <name evidence="6" type="ORF">HMPREF0872_05880</name>
</gene>
<evidence type="ECO:0000256" key="4">
    <source>
        <dbReference type="SAM" id="Phobius"/>
    </source>
</evidence>
<dbReference type="PANTHER" id="PTHR30627">
    <property type="entry name" value="PEPTIDOGLYCAN D,D-TRANSPEPTIDASE"/>
    <property type="match status" value="1"/>
</dbReference>
<keyword evidence="4" id="KW-0812">Transmembrane</keyword>
<dbReference type="Gene3D" id="3.90.1310.10">
    <property type="entry name" value="Penicillin-binding protein 2a (Domain 2)"/>
    <property type="match status" value="1"/>
</dbReference>
<evidence type="ECO:0000256" key="1">
    <source>
        <dbReference type="ARBA" id="ARBA00004370"/>
    </source>
</evidence>
<dbReference type="InterPro" id="IPR036138">
    <property type="entry name" value="PBP_dimer_sf"/>
</dbReference>
<dbReference type="InterPro" id="IPR001460">
    <property type="entry name" value="PCN-bd_Tpept"/>
</dbReference>
<dbReference type="GO" id="GO:0005886">
    <property type="term" value="C:plasma membrane"/>
    <property type="evidence" value="ECO:0007669"/>
    <property type="project" value="TreeGrafter"/>
</dbReference>
<name>A0A096AJC9_9FIRM</name>
<feature type="transmembrane region" description="Helical" evidence="4">
    <location>
        <begin position="12"/>
        <end position="32"/>
    </location>
</feature>
<sequence>MENKDVNRIQKRLHILYLCILCFIFLLVGRLFQLQIFDARELIGKNNAQVEVDRKLQSPRGTIYDRNGNPLAMSMMTKSLYADPAMIKKTPEEIAELLAPYVTIPKVEIASRLRQDTAFVWLDRMMDPDKSKAVQEIMAHEGLEGLNFVEESRRFYPNSELAAQVLGFVGTDDKGLDGLEMVLDDTIRGTIAEELIATDAKGNAIFGSVMSKFLPNKGKSVTLTLDSTVQFIAERALDTAMATTKPAHASVIIMDPKTGEILALANRPTYDPNHYEKGSKESFKNIAVTNLYEPGSTFKPIIASAALASNKWSLDTVYHDVGYIKTNDHVMKNWNGEGYGDVRLLDILKFSINTGMAKIGITTGPKILVDYVKKFGFGQPTGIELPGEGEGILFEADQMADVDTASMSIGQSIAVTPLQMVRAFGAIANGGKMMKPHIIKSYNNSDGSVVSTTEPEEVGQPIPSSVAQTIVDILEKEVSEGGGHNAMVEGYHFAGKTGTAQKLNTEYGGYLDGRYIASFIGFGPVEDPRFVALVVIDDPSQGSIYGGQIAAPVFKDIMSQLVRYYQISPSVREQEKTTKVEKRSLPTVTKQGNERIVIPDFTGYSFGEVRQWLHEAGLAFIPDGTGYAVSQDIPAGTEVTDDETVRVVFSH</sequence>
<keyword evidence="4" id="KW-1133">Transmembrane helix</keyword>
<evidence type="ECO:0000256" key="2">
    <source>
        <dbReference type="ARBA" id="ARBA00007171"/>
    </source>
</evidence>
<dbReference type="SUPFAM" id="SSF56519">
    <property type="entry name" value="Penicillin binding protein dimerisation domain"/>
    <property type="match status" value="1"/>
</dbReference>
<keyword evidence="7" id="KW-1185">Reference proteome</keyword>
<dbReference type="AlphaFoldDB" id="A0A096AJC9"/>
<accession>A0A096AJC9</accession>
<dbReference type="SMART" id="SM00740">
    <property type="entry name" value="PASTA"/>
    <property type="match status" value="1"/>
</dbReference>
<dbReference type="Pfam" id="PF03793">
    <property type="entry name" value="PASTA"/>
    <property type="match status" value="1"/>
</dbReference>
<dbReference type="InterPro" id="IPR050515">
    <property type="entry name" value="Beta-lactam/transpept"/>
</dbReference>
<dbReference type="InterPro" id="IPR012338">
    <property type="entry name" value="Beta-lactam/transpept-like"/>
</dbReference>
<dbReference type="PROSITE" id="PS51178">
    <property type="entry name" value="PASTA"/>
    <property type="match status" value="1"/>
</dbReference>
<evidence type="ECO:0000313" key="6">
    <source>
        <dbReference type="EMBL" id="KGF47203.1"/>
    </source>
</evidence>
<dbReference type="GO" id="GO:0008658">
    <property type="term" value="F:penicillin binding"/>
    <property type="evidence" value="ECO:0007669"/>
    <property type="project" value="InterPro"/>
</dbReference>
<evidence type="ECO:0000259" key="5">
    <source>
        <dbReference type="PROSITE" id="PS51178"/>
    </source>
</evidence>
<reference evidence="6 7" key="1">
    <citation type="submission" date="2014-07" db="EMBL/GenBank/DDBJ databases">
        <authorList>
            <person name="McCorrison J."/>
            <person name="Sanka R."/>
            <person name="Torralba M."/>
            <person name="Gillis M."/>
            <person name="Haft D.H."/>
            <person name="Methe B."/>
            <person name="Sutton G."/>
            <person name="Nelson K.E."/>
        </authorList>
    </citation>
    <scope>NUCLEOTIDE SEQUENCE [LARGE SCALE GENOMIC DNA]</scope>
    <source>
        <strain evidence="6 7">DNF00314</strain>
    </source>
</reference>
<dbReference type="Gene3D" id="1.10.150.770">
    <property type="match status" value="1"/>
</dbReference>
<dbReference type="Gene3D" id="3.30.450.330">
    <property type="match status" value="1"/>
</dbReference>
<dbReference type="EMBL" id="JRNT01000016">
    <property type="protein sequence ID" value="KGF47203.1"/>
    <property type="molecule type" value="Genomic_DNA"/>
</dbReference>
<dbReference type="Pfam" id="PF03717">
    <property type="entry name" value="PBP_dimer"/>
    <property type="match status" value="1"/>
</dbReference>
<dbReference type="Gene3D" id="3.30.10.20">
    <property type="match status" value="1"/>
</dbReference>
<keyword evidence="3 4" id="KW-0472">Membrane</keyword>
<dbReference type="CDD" id="cd06575">
    <property type="entry name" value="PASTA_Pbp2x-like_2"/>
    <property type="match status" value="1"/>
</dbReference>
<feature type="domain" description="PASTA" evidence="5">
    <location>
        <begin position="592"/>
        <end position="651"/>
    </location>
</feature>
<dbReference type="Pfam" id="PF00905">
    <property type="entry name" value="Transpeptidase"/>
    <property type="match status" value="1"/>
</dbReference>
<comment type="similarity">
    <text evidence="2">Belongs to the transpeptidase family.</text>
</comment>
<comment type="subcellular location">
    <subcellularLocation>
        <location evidence="1">Membrane</location>
    </subcellularLocation>
</comment>
<dbReference type="Proteomes" id="UP000029628">
    <property type="component" value="Unassembled WGS sequence"/>
</dbReference>
<comment type="caution">
    <text evidence="6">The sequence shown here is derived from an EMBL/GenBank/DDBJ whole genome shotgun (WGS) entry which is preliminary data.</text>
</comment>
<dbReference type="Gene3D" id="3.40.710.10">
    <property type="entry name" value="DD-peptidase/beta-lactamase superfamily"/>
    <property type="match status" value="1"/>
</dbReference>
<dbReference type="SUPFAM" id="SSF56601">
    <property type="entry name" value="beta-lactamase/transpeptidase-like"/>
    <property type="match status" value="1"/>
</dbReference>
<dbReference type="InterPro" id="IPR005543">
    <property type="entry name" value="PASTA_dom"/>
</dbReference>
<evidence type="ECO:0000313" key="7">
    <source>
        <dbReference type="Proteomes" id="UP000029628"/>
    </source>
</evidence>
<organism evidence="6 7">
    <name type="scientific">Veillonella montpellierensis DNF00314</name>
    <dbReference type="NCBI Taxonomy" id="1401067"/>
    <lineage>
        <taxon>Bacteria</taxon>
        <taxon>Bacillati</taxon>
        <taxon>Bacillota</taxon>
        <taxon>Negativicutes</taxon>
        <taxon>Veillonellales</taxon>
        <taxon>Veillonellaceae</taxon>
        <taxon>Veillonella</taxon>
    </lineage>
</organism>
<proteinExistence type="inferred from homology"/>
<dbReference type="RefSeq" id="WP_038152696.1">
    <property type="nucleotide sequence ID" value="NZ_JRNT01000016.1"/>
</dbReference>
<dbReference type="eggNOG" id="COG0768">
    <property type="taxonomic scope" value="Bacteria"/>
</dbReference>